<dbReference type="GO" id="GO:0005829">
    <property type="term" value="C:cytosol"/>
    <property type="evidence" value="ECO:0007669"/>
    <property type="project" value="TreeGrafter"/>
</dbReference>
<dbReference type="InterPro" id="IPR029044">
    <property type="entry name" value="Nucleotide-diphossugar_trans"/>
</dbReference>
<organism evidence="1 3">
    <name type="scientific">Caproicibacter fermentans</name>
    <dbReference type="NCBI Taxonomy" id="2576756"/>
    <lineage>
        <taxon>Bacteria</taxon>
        <taxon>Bacillati</taxon>
        <taxon>Bacillota</taxon>
        <taxon>Clostridia</taxon>
        <taxon>Eubacteriales</taxon>
        <taxon>Acutalibacteraceae</taxon>
        <taxon>Caproicibacter</taxon>
    </lineage>
</organism>
<proteinExistence type="predicted"/>
<accession>A0A7G8TA07</accession>
<keyword evidence="1" id="KW-0548">Nucleotidyltransferase</keyword>
<evidence type="ECO:0000313" key="2">
    <source>
        <dbReference type="EMBL" id="QNK40448.1"/>
    </source>
</evidence>
<keyword evidence="3" id="KW-1185">Reference proteome</keyword>
<dbReference type="InterPro" id="IPR003329">
    <property type="entry name" value="Cytidylyl_trans"/>
</dbReference>
<gene>
    <name evidence="1" type="primary">kdsB</name>
    <name evidence="1" type="ORF">CAFE_03610</name>
    <name evidence="2" type="ORF">HCR03_17670</name>
</gene>
<dbReference type="EMBL" id="VWXL01000012">
    <property type="protein sequence ID" value="MVB09696.1"/>
    <property type="molecule type" value="Genomic_DNA"/>
</dbReference>
<reference evidence="1 3" key="1">
    <citation type="submission" date="2019-09" db="EMBL/GenBank/DDBJ databases">
        <title>Genome sequence of Clostridium sp. EA1.</title>
        <authorList>
            <person name="Poehlein A."/>
            <person name="Bengelsdorf F.R."/>
            <person name="Daniel R."/>
        </authorList>
    </citation>
    <scope>NUCLEOTIDE SEQUENCE [LARGE SCALE GENOMIC DNA]</scope>
    <source>
        <strain evidence="1 3">EA1</strain>
    </source>
</reference>
<name>A0A6N8HV92_9FIRM</name>
<dbReference type="Proteomes" id="UP000515909">
    <property type="component" value="Chromosome"/>
</dbReference>
<dbReference type="GO" id="GO:0008690">
    <property type="term" value="F:3-deoxy-manno-octulosonate cytidylyltransferase activity"/>
    <property type="evidence" value="ECO:0007669"/>
    <property type="project" value="UniProtKB-EC"/>
</dbReference>
<evidence type="ECO:0000313" key="4">
    <source>
        <dbReference type="Proteomes" id="UP000515909"/>
    </source>
</evidence>
<dbReference type="CDD" id="cd02518">
    <property type="entry name" value="GT2_SpsF"/>
    <property type="match status" value="1"/>
</dbReference>
<dbReference type="EC" id="2.7.7.38" evidence="1"/>
<dbReference type="RefSeq" id="WP_066643773.1">
    <property type="nucleotide sequence ID" value="NZ_CP060286.1"/>
</dbReference>
<dbReference type="AlphaFoldDB" id="A0A6N8HV92"/>
<dbReference type="Pfam" id="PF02348">
    <property type="entry name" value="CTP_transf_3"/>
    <property type="match status" value="1"/>
</dbReference>
<evidence type="ECO:0000313" key="1">
    <source>
        <dbReference type="EMBL" id="MVB09696.1"/>
    </source>
</evidence>
<evidence type="ECO:0000313" key="3">
    <source>
        <dbReference type="Proteomes" id="UP000469440"/>
    </source>
</evidence>
<dbReference type="PANTHER" id="PTHR42866">
    <property type="entry name" value="3-DEOXY-MANNO-OCTULOSONATE CYTIDYLYLTRANSFERASE"/>
    <property type="match status" value="1"/>
</dbReference>
<dbReference type="EMBL" id="CP060286">
    <property type="protein sequence ID" value="QNK40448.1"/>
    <property type="molecule type" value="Genomic_DNA"/>
</dbReference>
<dbReference type="PANTHER" id="PTHR42866:SF1">
    <property type="entry name" value="SPORE COAT POLYSACCHARIDE BIOSYNTHESIS PROTEIN SPSF"/>
    <property type="match status" value="1"/>
</dbReference>
<dbReference type="Proteomes" id="UP000469440">
    <property type="component" value="Unassembled WGS sequence"/>
</dbReference>
<accession>A0A6N8HV92</accession>
<dbReference type="KEGG" id="cfem:HCR03_17670"/>
<protein>
    <submittedName>
        <fullName evidence="1">3-deoxy-manno-octulosonate cytidylyltransferase</fullName>
        <ecNumber evidence="1">2.7.7.38</ecNumber>
    </submittedName>
    <submittedName>
        <fullName evidence="2">Glycosyltransferase family protein</fullName>
    </submittedName>
</protein>
<keyword evidence="1" id="KW-0808">Transferase</keyword>
<reference evidence="2 4" key="2">
    <citation type="submission" date="2020-08" db="EMBL/GenBank/DDBJ databases">
        <title>The isolate Caproiciproducens sp. 7D4C2 produces n-caproate at mildly acidic conditions from hexoses: genome and rBOX comparison with related strains and chain-elongating bacteria.</title>
        <authorList>
            <person name="Esquivel-Elizondo S."/>
            <person name="Bagci C."/>
            <person name="Temovska M."/>
            <person name="Jeon B.S."/>
            <person name="Bessarab I."/>
            <person name="Williams R.B.H."/>
            <person name="Huson D.H."/>
            <person name="Angenent L.T."/>
        </authorList>
    </citation>
    <scope>NUCLEOTIDE SEQUENCE [LARGE SCALE GENOMIC DNA]</scope>
    <source>
        <strain evidence="2 4">7D4C2</strain>
    </source>
</reference>
<sequence>MPVLPYLAIVQARMGSSRLPGKVMADLCSKPIVWHVIERLRLSERVGGIVVAIPTGARDDVLSAYLHEIGAEVFRGSETDVLSRFCQASRAHPSHAIVRVTADNPLFDPKVLDETVKYFEKGGYRYARTEGFPLGVGAEVFTASLLEEANGRAITPYEREHVTPYMYTSQESRGAYNCGKNRSRIRFTVDTEEDLLFMRKIYGHFFRGVHNFFLDDILAYLGEEI</sequence>
<dbReference type="SUPFAM" id="SSF53448">
    <property type="entry name" value="Nucleotide-diphospho-sugar transferases"/>
    <property type="match status" value="1"/>
</dbReference>
<dbReference type="Gene3D" id="3.90.550.10">
    <property type="entry name" value="Spore Coat Polysaccharide Biosynthesis Protein SpsA, Chain A"/>
    <property type="match status" value="1"/>
</dbReference>